<dbReference type="CDD" id="cd12952">
    <property type="entry name" value="MMP_ACEL2062"/>
    <property type="match status" value="1"/>
</dbReference>
<feature type="non-terminal residue" evidence="1">
    <location>
        <position position="101"/>
    </location>
</feature>
<dbReference type="Gene3D" id="3.30.2010.20">
    <property type="match status" value="1"/>
</dbReference>
<dbReference type="InterPro" id="IPR038555">
    <property type="entry name" value="Zincin_1_sf"/>
</dbReference>
<evidence type="ECO:0000313" key="1">
    <source>
        <dbReference type="EMBL" id="GAI98947.1"/>
    </source>
</evidence>
<sequence length="101" mass="11522">MNKERFEWLVARAIEALPDEFLSRLENIDVVVEDSPTKSQLASVGLRRDQTLLGLYEGVPLTKRSSHYGLVPPDKITIFQKPIEAKCRNNARTTDEIQRVV</sequence>
<organism evidence="1">
    <name type="scientific">marine sediment metagenome</name>
    <dbReference type="NCBI Taxonomy" id="412755"/>
    <lineage>
        <taxon>unclassified sequences</taxon>
        <taxon>metagenomes</taxon>
        <taxon>ecological metagenomes</taxon>
    </lineage>
</organism>
<proteinExistence type="predicted"/>
<reference evidence="1" key="1">
    <citation type="journal article" date="2014" name="Front. Microbiol.">
        <title>High frequency of phylogenetically diverse reductive dehalogenase-homologous genes in deep subseafloor sedimentary metagenomes.</title>
        <authorList>
            <person name="Kawai M."/>
            <person name="Futagami T."/>
            <person name="Toyoda A."/>
            <person name="Takaki Y."/>
            <person name="Nishi S."/>
            <person name="Hori S."/>
            <person name="Arai W."/>
            <person name="Tsubouchi T."/>
            <person name="Morono Y."/>
            <person name="Uchiyama I."/>
            <person name="Ito T."/>
            <person name="Fujiyama A."/>
            <person name="Inagaki F."/>
            <person name="Takami H."/>
        </authorList>
    </citation>
    <scope>NUCLEOTIDE SEQUENCE</scope>
    <source>
        <strain evidence="1">Expedition CK06-06</strain>
    </source>
</reference>
<dbReference type="AlphaFoldDB" id="X1T0W9"/>
<dbReference type="InterPro" id="IPR010428">
    <property type="entry name" value="Zincin_1"/>
</dbReference>
<dbReference type="EMBL" id="BARW01023718">
    <property type="protein sequence ID" value="GAI98947.1"/>
    <property type="molecule type" value="Genomic_DNA"/>
</dbReference>
<dbReference type="SUPFAM" id="SSF55486">
    <property type="entry name" value="Metalloproteases ('zincins'), catalytic domain"/>
    <property type="match status" value="1"/>
</dbReference>
<comment type="caution">
    <text evidence="1">The sequence shown here is derived from an EMBL/GenBank/DDBJ whole genome shotgun (WGS) entry which is preliminary data.</text>
</comment>
<gene>
    <name evidence="1" type="ORF">S12H4_39276</name>
</gene>
<name>X1T0W9_9ZZZZ</name>
<dbReference type="Pfam" id="PF06262">
    <property type="entry name" value="Zincin_1"/>
    <property type="match status" value="1"/>
</dbReference>
<accession>X1T0W9</accession>
<protein>
    <submittedName>
        <fullName evidence="1">Uncharacterized protein</fullName>
    </submittedName>
</protein>